<reference evidence="3" key="1">
    <citation type="submission" date="2024-04" db="EMBL/GenBank/DDBJ databases">
        <authorList>
            <person name="Shaw F."/>
            <person name="Minotto A."/>
        </authorList>
    </citation>
    <scope>NUCLEOTIDE SEQUENCE [LARGE SCALE GENOMIC DNA]</scope>
</reference>
<feature type="compositionally biased region" description="Polar residues" evidence="1">
    <location>
        <begin position="113"/>
        <end position="134"/>
    </location>
</feature>
<name>A0ABP1E9W2_9APHY</name>
<feature type="compositionally biased region" description="Polar residues" evidence="1">
    <location>
        <begin position="156"/>
        <end position="167"/>
    </location>
</feature>
<proteinExistence type="predicted"/>
<feature type="compositionally biased region" description="Low complexity" evidence="1">
    <location>
        <begin position="143"/>
        <end position="155"/>
    </location>
</feature>
<organism evidence="2 3">
    <name type="scientific">Somion occarium</name>
    <dbReference type="NCBI Taxonomy" id="3059160"/>
    <lineage>
        <taxon>Eukaryota</taxon>
        <taxon>Fungi</taxon>
        <taxon>Dikarya</taxon>
        <taxon>Basidiomycota</taxon>
        <taxon>Agaricomycotina</taxon>
        <taxon>Agaricomycetes</taxon>
        <taxon>Polyporales</taxon>
        <taxon>Cerrenaceae</taxon>
        <taxon>Somion</taxon>
    </lineage>
</organism>
<evidence type="ECO:0000313" key="2">
    <source>
        <dbReference type="EMBL" id="CAL1716745.1"/>
    </source>
</evidence>
<sequence>MYSPRRSYGSPPPELSNNPFIDHPNNALARYPDISKGDISSANSQQHTPWMQPTGSSLSANPGAGYGAGVSPAIGMSPTNSSFYPSPPPQQPTWNGSQGYPSTVGGSGFAPPIQSQPTGLPFQPTSSFGQQLAGQMNEAYGRPPQQQQQQQPQQQYTGYPTNPQYGQPDTGYGALPQQQRNPQYLAEFDPYGSTSATPSLGQPQGGAGSQYNTPHPRDYIQQHKMEMEQWDQYSWKQALNCFDSLKEAWAARKREIETRARALGGVGLFGGGGYGGAYSQQAQQMAQLEQMAKEAESNFGSVAASTFQMQEVFTGYRQSGDLASKRRVVLTWSEVVYLDICLCLGTLSLF</sequence>
<accession>A0ABP1E9W2</accession>
<protein>
    <submittedName>
        <fullName evidence="2">Uncharacterized protein</fullName>
    </submittedName>
</protein>
<feature type="compositionally biased region" description="Polar residues" evidence="1">
    <location>
        <begin position="192"/>
        <end position="202"/>
    </location>
</feature>
<gene>
    <name evidence="2" type="ORF">GFSPODELE1_LOCUS10896</name>
</gene>
<feature type="region of interest" description="Disordered" evidence="1">
    <location>
        <begin position="1"/>
        <end position="212"/>
    </location>
</feature>
<dbReference type="Proteomes" id="UP001497453">
    <property type="component" value="Chromosome 9"/>
</dbReference>
<keyword evidence="3" id="KW-1185">Reference proteome</keyword>
<evidence type="ECO:0000256" key="1">
    <source>
        <dbReference type="SAM" id="MobiDB-lite"/>
    </source>
</evidence>
<feature type="compositionally biased region" description="Polar residues" evidence="1">
    <location>
        <begin position="38"/>
        <end position="60"/>
    </location>
</feature>
<dbReference type="EMBL" id="OZ037952">
    <property type="protein sequence ID" value="CAL1716745.1"/>
    <property type="molecule type" value="Genomic_DNA"/>
</dbReference>
<evidence type="ECO:0000313" key="3">
    <source>
        <dbReference type="Proteomes" id="UP001497453"/>
    </source>
</evidence>